<dbReference type="AlphaFoldDB" id="A0A3B1A8E8"/>
<proteinExistence type="predicted"/>
<dbReference type="EMBL" id="UOFV01000207">
    <property type="protein sequence ID" value="VAX00372.1"/>
    <property type="molecule type" value="Genomic_DNA"/>
</dbReference>
<evidence type="ECO:0000313" key="1">
    <source>
        <dbReference type="EMBL" id="VAX00372.1"/>
    </source>
</evidence>
<accession>A0A3B1A8E8</accession>
<sequence length="139" mass="15264">MREKNAKRVAPAATTKHRYWLCFVVAAVVGSTSQAAETPWSYCAPSPAADSAPAAGEDLQNNSMRFTADMISKEGVEYRLQGKVIGERGVQRLEAQRLFYNELTDQARAEGDVRYTVGNRLLTSDSASLQLDKDTGQFS</sequence>
<reference evidence="1" key="1">
    <citation type="submission" date="2018-06" db="EMBL/GenBank/DDBJ databases">
        <authorList>
            <person name="Zhirakovskaya E."/>
        </authorList>
    </citation>
    <scope>NUCLEOTIDE SEQUENCE</scope>
</reference>
<protein>
    <recommendedName>
        <fullName evidence="2">Organic solvent tolerance-like N-terminal domain-containing protein</fullName>
    </recommendedName>
</protein>
<gene>
    <name evidence="1" type="ORF">MNBD_GAMMA19-1019</name>
</gene>
<organism evidence="1">
    <name type="scientific">hydrothermal vent metagenome</name>
    <dbReference type="NCBI Taxonomy" id="652676"/>
    <lineage>
        <taxon>unclassified sequences</taxon>
        <taxon>metagenomes</taxon>
        <taxon>ecological metagenomes</taxon>
    </lineage>
</organism>
<name>A0A3B1A8E8_9ZZZZ</name>
<feature type="non-terminal residue" evidence="1">
    <location>
        <position position="139"/>
    </location>
</feature>
<evidence type="ECO:0008006" key="2">
    <source>
        <dbReference type="Google" id="ProtNLM"/>
    </source>
</evidence>